<dbReference type="EMBL" id="LIAE01009774">
    <property type="protein sequence ID" value="PAV68287.1"/>
    <property type="molecule type" value="Genomic_DNA"/>
</dbReference>
<proteinExistence type="predicted"/>
<accession>A0A2A2K2V3</accession>
<protein>
    <submittedName>
        <fullName evidence="1">Uncharacterized protein</fullName>
    </submittedName>
</protein>
<keyword evidence="2" id="KW-1185">Reference proteome</keyword>
<name>A0A2A2K2V3_9BILA</name>
<evidence type="ECO:0000313" key="2">
    <source>
        <dbReference type="Proteomes" id="UP000218231"/>
    </source>
</evidence>
<comment type="caution">
    <text evidence="1">The sequence shown here is derived from an EMBL/GenBank/DDBJ whole genome shotgun (WGS) entry which is preliminary data.</text>
</comment>
<dbReference type="Proteomes" id="UP000218231">
    <property type="component" value="Unassembled WGS sequence"/>
</dbReference>
<sequence length="285" mass="31542">MRGKCVFRPNSLGQLAPVEHARGDLGTRRILVGGDPLQLVDVGRIDAGLALAAALDAHPFEQDVAQLLGAADRKGCAGEAVDHGFERGDLLAEPGRQRRQFLAIDLDPARLHPRDHRHQRAVDHLVDARRLFGGQPRLEPLPQAIGDVGVLGGVARRRFEVDLVETALRFSRADHVLVGDAAVRQMRRGELVHAVAVEPRIEVEAHDDRIVVRRHRDAGEPEHDHVELQIVPDLEDRLVLAQRLQPRERLGSVDLHRRFGEQVGRAVAQRNVARLVGAQGERHAD</sequence>
<organism evidence="1 2">
    <name type="scientific">Diploscapter pachys</name>
    <dbReference type="NCBI Taxonomy" id="2018661"/>
    <lineage>
        <taxon>Eukaryota</taxon>
        <taxon>Metazoa</taxon>
        <taxon>Ecdysozoa</taxon>
        <taxon>Nematoda</taxon>
        <taxon>Chromadorea</taxon>
        <taxon>Rhabditida</taxon>
        <taxon>Rhabditina</taxon>
        <taxon>Rhabditomorpha</taxon>
        <taxon>Rhabditoidea</taxon>
        <taxon>Rhabditidae</taxon>
        <taxon>Diploscapter</taxon>
    </lineage>
</organism>
<reference evidence="1 2" key="1">
    <citation type="journal article" date="2017" name="Curr. Biol.">
        <title>Genome architecture and evolution of a unichromosomal asexual nematode.</title>
        <authorList>
            <person name="Fradin H."/>
            <person name="Zegar C."/>
            <person name="Gutwein M."/>
            <person name="Lucas J."/>
            <person name="Kovtun M."/>
            <person name="Corcoran D."/>
            <person name="Baugh L.R."/>
            <person name="Kiontke K."/>
            <person name="Gunsalus K."/>
            <person name="Fitch D.H."/>
            <person name="Piano F."/>
        </authorList>
    </citation>
    <scope>NUCLEOTIDE SEQUENCE [LARGE SCALE GENOMIC DNA]</scope>
    <source>
        <strain evidence="1">PF1309</strain>
    </source>
</reference>
<gene>
    <name evidence="1" type="ORF">WR25_17612</name>
</gene>
<dbReference type="AlphaFoldDB" id="A0A2A2K2V3"/>
<evidence type="ECO:0000313" key="1">
    <source>
        <dbReference type="EMBL" id="PAV68287.1"/>
    </source>
</evidence>